<evidence type="ECO:0000256" key="10">
    <source>
        <dbReference type="SAM" id="SignalP"/>
    </source>
</evidence>
<proteinExistence type="inferred from homology"/>
<dbReference type="FunFam" id="1.10.100.10:FF:000001">
    <property type="entry name" value="insulin-like growth factor I isoform X1"/>
    <property type="match status" value="1"/>
</dbReference>
<dbReference type="GO" id="GO:0051897">
    <property type="term" value="P:positive regulation of phosphatidylinositol 3-kinase/protein kinase B signal transduction"/>
    <property type="evidence" value="ECO:0007669"/>
    <property type="project" value="TreeGrafter"/>
</dbReference>
<comment type="similarity">
    <text evidence="2 8">Belongs to the insulin family.</text>
</comment>
<evidence type="ECO:0000256" key="2">
    <source>
        <dbReference type="ARBA" id="ARBA00009034"/>
    </source>
</evidence>
<feature type="disulfide bond" evidence="7">
    <location>
        <begin position="69"/>
        <end position="110"/>
    </location>
</feature>
<dbReference type="SUPFAM" id="SSF56994">
    <property type="entry name" value="Insulin-like"/>
    <property type="match status" value="1"/>
</dbReference>
<gene>
    <name evidence="12" type="primary">igf1</name>
</gene>
<dbReference type="InterPro" id="IPR036438">
    <property type="entry name" value="Insulin-like_sf"/>
</dbReference>
<organism evidence="12 13">
    <name type="scientific">Sphaeramia orbicularis</name>
    <name type="common">orbiculate cardinalfish</name>
    <dbReference type="NCBI Taxonomy" id="375764"/>
    <lineage>
        <taxon>Eukaryota</taxon>
        <taxon>Metazoa</taxon>
        <taxon>Chordata</taxon>
        <taxon>Craniata</taxon>
        <taxon>Vertebrata</taxon>
        <taxon>Euteleostomi</taxon>
        <taxon>Actinopterygii</taxon>
        <taxon>Neopterygii</taxon>
        <taxon>Teleostei</taxon>
        <taxon>Neoteleostei</taxon>
        <taxon>Acanthomorphata</taxon>
        <taxon>Gobiaria</taxon>
        <taxon>Kurtiformes</taxon>
        <taxon>Apogonoidei</taxon>
        <taxon>Apogonidae</taxon>
        <taxon>Apogoninae</taxon>
        <taxon>Sphaeramia</taxon>
    </lineage>
</organism>
<reference evidence="12" key="3">
    <citation type="submission" date="2025-09" db="UniProtKB">
        <authorList>
            <consortium name="Ensembl"/>
        </authorList>
    </citation>
    <scope>IDENTIFICATION</scope>
</reference>
<dbReference type="Proteomes" id="UP000472271">
    <property type="component" value="Chromosome 12"/>
</dbReference>
<dbReference type="GO" id="GO:0048009">
    <property type="term" value="P:insulin-like growth factor receptor signaling pathway"/>
    <property type="evidence" value="ECO:0007669"/>
    <property type="project" value="TreeGrafter"/>
</dbReference>
<dbReference type="PANTHER" id="PTHR46845">
    <property type="entry name" value="INSULIN-LIKE GROWTH FACTOR I"/>
    <property type="match status" value="1"/>
</dbReference>
<dbReference type="GO" id="GO:0008284">
    <property type="term" value="P:positive regulation of cell population proliferation"/>
    <property type="evidence" value="ECO:0007669"/>
    <property type="project" value="TreeGrafter"/>
</dbReference>
<keyword evidence="13" id="KW-1185">Reference proteome</keyword>
<feature type="chain" id="PRO_5025363233" description="Insulin-like domain-containing protein" evidence="10">
    <location>
        <begin position="51"/>
        <end position="166"/>
    </location>
</feature>
<accession>A0A673BRU8</accession>
<keyword evidence="10" id="KW-0732">Signal</keyword>
<dbReference type="AlphaFoldDB" id="A0A673BRU8"/>
<dbReference type="GO" id="GO:0008283">
    <property type="term" value="P:cell population proliferation"/>
    <property type="evidence" value="ECO:0007669"/>
    <property type="project" value="TreeGrafter"/>
</dbReference>
<dbReference type="GO" id="GO:0005615">
    <property type="term" value="C:extracellular space"/>
    <property type="evidence" value="ECO:0007669"/>
    <property type="project" value="InterPro"/>
</dbReference>
<dbReference type="PANTHER" id="PTHR46845:SF3">
    <property type="entry name" value="INSULIN-LIKE GROWTH FACTOR 1"/>
    <property type="match status" value="1"/>
</dbReference>
<dbReference type="GO" id="GO:0005159">
    <property type="term" value="F:insulin-like growth factor receptor binding"/>
    <property type="evidence" value="ECO:0007669"/>
    <property type="project" value="TreeGrafter"/>
</dbReference>
<dbReference type="GO" id="GO:0008083">
    <property type="term" value="F:growth factor activity"/>
    <property type="evidence" value="ECO:0007669"/>
    <property type="project" value="UniProtKB-KW"/>
</dbReference>
<dbReference type="PRINTS" id="PR02002">
    <property type="entry name" value="INSLNLIKEGF"/>
</dbReference>
<reference evidence="12" key="1">
    <citation type="submission" date="2019-06" db="EMBL/GenBank/DDBJ databases">
        <authorList>
            <consortium name="Wellcome Sanger Institute Data Sharing"/>
        </authorList>
    </citation>
    <scope>NUCLEOTIDE SEQUENCE [LARGE SCALE GENOMIC DNA]</scope>
</reference>
<reference evidence="12" key="2">
    <citation type="submission" date="2025-08" db="UniProtKB">
        <authorList>
            <consortium name="Ensembl"/>
        </authorList>
    </citation>
    <scope>IDENTIFICATION</scope>
</reference>
<dbReference type="Pfam" id="PF00049">
    <property type="entry name" value="Insulin"/>
    <property type="match status" value="1"/>
</dbReference>
<dbReference type="GO" id="GO:0043066">
    <property type="term" value="P:negative regulation of apoptotic process"/>
    <property type="evidence" value="ECO:0007669"/>
    <property type="project" value="TreeGrafter"/>
</dbReference>
<evidence type="ECO:0000256" key="1">
    <source>
        <dbReference type="ARBA" id="ARBA00004613"/>
    </source>
</evidence>
<protein>
    <recommendedName>
        <fullName evidence="11">Insulin-like domain-containing protein</fullName>
    </recommendedName>
</protein>
<evidence type="ECO:0000256" key="6">
    <source>
        <dbReference type="ARBA" id="ARBA00056939"/>
    </source>
</evidence>
<evidence type="ECO:0000256" key="4">
    <source>
        <dbReference type="ARBA" id="ARBA00023030"/>
    </source>
</evidence>
<name>A0A673BRU8_9TELE</name>
<feature type="signal peptide" evidence="10">
    <location>
        <begin position="1"/>
        <end position="50"/>
    </location>
</feature>
<comment type="subcellular location">
    <subcellularLocation>
        <location evidence="1 8">Secreted</location>
    </subcellularLocation>
</comment>
<dbReference type="InterPro" id="IPR022341">
    <property type="entry name" value="IGF-I"/>
</dbReference>
<dbReference type="SMART" id="SM00078">
    <property type="entry name" value="IlGF"/>
    <property type="match status" value="1"/>
</dbReference>
<dbReference type="CDD" id="cd04368">
    <property type="entry name" value="IlGF"/>
    <property type="match status" value="1"/>
</dbReference>
<feature type="disulfide bond" evidence="7">
    <location>
        <begin position="96"/>
        <end position="101"/>
    </location>
</feature>
<keyword evidence="5 7" id="KW-1015">Disulfide bond</keyword>
<dbReference type="Gene3D" id="1.10.100.10">
    <property type="entry name" value="Insulin-like"/>
    <property type="match status" value="1"/>
</dbReference>
<keyword evidence="3 8" id="KW-0964">Secreted</keyword>
<feature type="region of interest" description="Disordered" evidence="9">
    <location>
        <begin position="114"/>
        <end position="166"/>
    </location>
</feature>
<evidence type="ECO:0000256" key="5">
    <source>
        <dbReference type="ARBA" id="ARBA00023157"/>
    </source>
</evidence>
<keyword evidence="4" id="KW-0339">Growth factor</keyword>
<evidence type="ECO:0000259" key="11">
    <source>
        <dbReference type="SMART" id="SM00078"/>
    </source>
</evidence>
<dbReference type="InterPro" id="IPR022350">
    <property type="entry name" value="IGF-1/2"/>
</dbReference>
<dbReference type="InterPro" id="IPR022352">
    <property type="entry name" value="Ins/IGF/rlx"/>
</dbReference>
<dbReference type="InterPro" id="IPR016179">
    <property type="entry name" value="Insulin-like"/>
</dbReference>
<evidence type="ECO:0000256" key="8">
    <source>
        <dbReference type="RuleBase" id="RU000406"/>
    </source>
</evidence>
<feature type="disulfide bond" evidence="7">
    <location>
        <begin position="57"/>
        <end position="97"/>
    </location>
</feature>
<dbReference type="Ensembl" id="ENSSORT00005044401.1">
    <property type="protein sequence ID" value="ENSSORP00005043307.1"/>
    <property type="gene ID" value="ENSSORG00005019895.1"/>
</dbReference>
<dbReference type="InterPro" id="IPR022353">
    <property type="entry name" value="Insulin_CS"/>
</dbReference>
<sequence>MTSNKFIFAGALSFQWHLCDVFKSAMCCISCSHTLSLLLCVLTLTPTATGAGPETLCGAELVDTLQFVCGDRGFYFSKPAGYGPNARRSRGIVDECCFQSCELRRLEMYCAPAKTSKPPRSVRAQRHTDMPRAPKRPLHGHSHSSFKEVHQKNSSRGNTGGRNYRM</sequence>
<feature type="domain" description="Insulin-like" evidence="11">
    <location>
        <begin position="54"/>
        <end position="110"/>
    </location>
</feature>
<evidence type="ECO:0000256" key="3">
    <source>
        <dbReference type="ARBA" id="ARBA00022525"/>
    </source>
</evidence>
<dbReference type="PRINTS" id="PR02005">
    <property type="entry name" value="INSLNLIKEGF1"/>
</dbReference>
<evidence type="ECO:0000256" key="7">
    <source>
        <dbReference type="PIRSR" id="PIRSR622350-50"/>
    </source>
</evidence>
<dbReference type="PRINTS" id="PR00276">
    <property type="entry name" value="INSULINFAMLY"/>
</dbReference>
<evidence type="ECO:0000313" key="12">
    <source>
        <dbReference type="Ensembl" id="ENSSORP00005043307.1"/>
    </source>
</evidence>
<evidence type="ECO:0000313" key="13">
    <source>
        <dbReference type="Proteomes" id="UP000472271"/>
    </source>
</evidence>
<dbReference type="PROSITE" id="PS00262">
    <property type="entry name" value="INSULIN"/>
    <property type="match status" value="1"/>
</dbReference>
<comment type="function">
    <text evidence="6">The insulin-like growth factors, isolated from plasma, are structurally and functionally related to insulin but have a much higher growth-promoting activity. Acts as a ligand for IGF1R. Binds to the alpha subunit of IGF1R, leading to the activation of the intrinsic tyrosine kinase activity which autophosphorylates tyrosine residues in the beta subunit thus initiatiating a cascade of down-stream signaling events leading to activation of the PI3K-AKT/PKB and the Ras-MAPK pathways. Binds to integrins. Its binding to integrins and subsequent ternary complex formation with integrins and IGFR1 are essential for IGF1 signaling.</text>
</comment>
<feature type="compositionally biased region" description="Basic residues" evidence="9">
    <location>
        <begin position="133"/>
        <end position="144"/>
    </location>
</feature>
<dbReference type="GO" id="GO:0005179">
    <property type="term" value="F:hormone activity"/>
    <property type="evidence" value="ECO:0007669"/>
    <property type="project" value="InterPro"/>
</dbReference>
<evidence type="ECO:0000256" key="9">
    <source>
        <dbReference type="SAM" id="MobiDB-lite"/>
    </source>
</evidence>